<dbReference type="AlphaFoldDB" id="A0A2A2JSF1"/>
<proteinExistence type="predicted"/>
<protein>
    <submittedName>
        <fullName evidence="2">Uncharacterized protein</fullName>
    </submittedName>
</protein>
<gene>
    <name evidence="2" type="ORF">WR25_01682</name>
</gene>
<evidence type="ECO:0000313" key="2">
    <source>
        <dbReference type="EMBL" id="PAV64603.1"/>
    </source>
</evidence>
<accession>A0A2A2JSF1</accession>
<name>A0A2A2JSF1_9BILA</name>
<evidence type="ECO:0000256" key="1">
    <source>
        <dbReference type="SAM" id="Phobius"/>
    </source>
</evidence>
<organism evidence="2 3">
    <name type="scientific">Diploscapter pachys</name>
    <dbReference type="NCBI Taxonomy" id="2018661"/>
    <lineage>
        <taxon>Eukaryota</taxon>
        <taxon>Metazoa</taxon>
        <taxon>Ecdysozoa</taxon>
        <taxon>Nematoda</taxon>
        <taxon>Chromadorea</taxon>
        <taxon>Rhabditida</taxon>
        <taxon>Rhabditina</taxon>
        <taxon>Rhabditomorpha</taxon>
        <taxon>Rhabditoidea</taxon>
        <taxon>Rhabditidae</taxon>
        <taxon>Diploscapter</taxon>
    </lineage>
</organism>
<dbReference type="Proteomes" id="UP000218231">
    <property type="component" value="Unassembled WGS sequence"/>
</dbReference>
<keyword evidence="1" id="KW-0812">Transmembrane</keyword>
<keyword evidence="1" id="KW-0472">Membrane</keyword>
<keyword evidence="1" id="KW-1133">Transmembrane helix</keyword>
<keyword evidence="3" id="KW-1185">Reference proteome</keyword>
<sequence length="106" mass="12008">MAGRTERALPTTEMPGKNYAILSEIETTNINQTQFSEVPLDDETARAAWFRLIIFAVVLTLIAAIVVIVISKYAICMCQILRKQKRLHEANDASIELMQIREERTA</sequence>
<reference evidence="2 3" key="1">
    <citation type="journal article" date="2017" name="Curr. Biol.">
        <title>Genome architecture and evolution of a unichromosomal asexual nematode.</title>
        <authorList>
            <person name="Fradin H."/>
            <person name="Zegar C."/>
            <person name="Gutwein M."/>
            <person name="Lucas J."/>
            <person name="Kovtun M."/>
            <person name="Corcoran D."/>
            <person name="Baugh L.R."/>
            <person name="Kiontke K."/>
            <person name="Gunsalus K."/>
            <person name="Fitch D.H."/>
            <person name="Piano F."/>
        </authorList>
    </citation>
    <scope>NUCLEOTIDE SEQUENCE [LARGE SCALE GENOMIC DNA]</scope>
    <source>
        <strain evidence="2">PF1309</strain>
    </source>
</reference>
<feature type="transmembrane region" description="Helical" evidence="1">
    <location>
        <begin position="48"/>
        <end position="75"/>
    </location>
</feature>
<dbReference type="EMBL" id="LIAE01010252">
    <property type="protein sequence ID" value="PAV64603.1"/>
    <property type="molecule type" value="Genomic_DNA"/>
</dbReference>
<evidence type="ECO:0000313" key="3">
    <source>
        <dbReference type="Proteomes" id="UP000218231"/>
    </source>
</evidence>
<comment type="caution">
    <text evidence="2">The sequence shown here is derived from an EMBL/GenBank/DDBJ whole genome shotgun (WGS) entry which is preliminary data.</text>
</comment>